<feature type="transmembrane region" description="Helical" evidence="1">
    <location>
        <begin position="6"/>
        <end position="25"/>
    </location>
</feature>
<protein>
    <submittedName>
        <fullName evidence="2">Uncharacterized protein</fullName>
    </submittedName>
</protein>
<gene>
    <name evidence="2" type="ORF">ISN44_As13g028210</name>
</gene>
<sequence>MNNNTWRGIVVCCLLILFVLSTFFIRIESSRLPPRAPPRGLELGCLKDDPNRSYPNGTRPCNPSLPPGTPVVFCRPMSARKTAIWWCNTPDPAG</sequence>
<keyword evidence="3" id="KW-1185">Reference proteome</keyword>
<evidence type="ECO:0000313" key="2">
    <source>
        <dbReference type="EMBL" id="KAG7539150.1"/>
    </source>
</evidence>
<organism evidence="2 3">
    <name type="scientific">Arabidopsis suecica</name>
    <name type="common">Swedish thale-cress</name>
    <name type="synonym">Cardaminopsis suecica</name>
    <dbReference type="NCBI Taxonomy" id="45249"/>
    <lineage>
        <taxon>Eukaryota</taxon>
        <taxon>Viridiplantae</taxon>
        <taxon>Streptophyta</taxon>
        <taxon>Embryophyta</taxon>
        <taxon>Tracheophyta</taxon>
        <taxon>Spermatophyta</taxon>
        <taxon>Magnoliopsida</taxon>
        <taxon>eudicotyledons</taxon>
        <taxon>Gunneridae</taxon>
        <taxon>Pentapetalae</taxon>
        <taxon>rosids</taxon>
        <taxon>malvids</taxon>
        <taxon>Brassicales</taxon>
        <taxon>Brassicaceae</taxon>
        <taxon>Camelineae</taxon>
        <taxon>Arabidopsis</taxon>
    </lineage>
</organism>
<name>A0A8T1XX46_ARASU</name>
<keyword evidence="1" id="KW-1133">Transmembrane helix</keyword>
<reference evidence="2 3" key="1">
    <citation type="submission" date="2020-12" db="EMBL/GenBank/DDBJ databases">
        <title>Concerted genomic and epigenomic changes stabilize Arabidopsis allopolyploids.</title>
        <authorList>
            <person name="Chen Z."/>
        </authorList>
    </citation>
    <scope>NUCLEOTIDE SEQUENCE [LARGE SCALE GENOMIC DNA]</scope>
    <source>
        <strain evidence="2">As9502</strain>
        <tissue evidence="2">Leaf</tissue>
    </source>
</reference>
<feature type="non-terminal residue" evidence="2">
    <location>
        <position position="94"/>
    </location>
</feature>
<keyword evidence="1" id="KW-0472">Membrane</keyword>
<dbReference type="AlphaFoldDB" id="A0A8T1XX46"/>
<evidence type="ECO:0000313" key="3">
    <source>
        <dbReference type="Proteomes" id="UP000694251"/>
    </source>
</evidence>
<proteinExistence type="predicted"/>
<dbReference type="Proteomes" id="UP000694251">
    <property type="component" value="Chromosome 13"/>
</dbReference>
<comment type="caution">
    <text evidence="2">The sequence shown here is derived from an EMBL/GenBank/DDBJ whole genome shotgun (WGS) entry which is preliminary data.</text>
</comment>
<dbReference type="EMBL" id="JAEFBJ010000013">
    <property type="protein sequence ID" value="KAG7539150.1"/>
    <property type="molecule type" value="Genomic_DNA"/>
</dbReference>
<keyword evidence="1" id="KW-0812">Transmembrane</keyword>
<evidence type="ECO:0000256" key="1">
    <source>
        <dbReference type="SAM" id="Phobius"/>
    </source>
</evidence>
<accession>A0A8T1XX46</accession>